<keyword evidence="2" id="KW-1185">Reference proteome</keyword>
<dbReference type="EMBL" id="FOXA01000025">
    <property type="protein sequence ID" value="SFQ00430.1"/>
    <property type="molecule type" value="Genomic_DNA"/>
</dbReference>
<dbReference type="OrthoDB" id="9090824at2"/>
<dbReference type="STRING" id="441119.SAMN04488047_12529"/>
<dbReference type="AlphaFoldDB" id="A0A1I5UYX7"/>
<evidence type="ECO:0000313" key="1">
    <source>
        <dbReference type="EMBL" id="SFQ00430.1"/>
    </source>
</evidence>
<dbReference type="RefSeq" id="WP_093424936.1">
    <property type="nucleotide sequence ID" value="NZ_FOXA01000025.1"/>
</dbReference>
<proteinExistence type="predicted"/>
<organism evidence="1 2">
    <name type="scientific">Tranquillimonas alkanivorans</name>
    <dbReference type="NCBI Taxonomy" id="441119"/>
    <lineage>
        <taxon>Bacteria</taxon>
        <taxon>Pseudomonadati</taxon>
        <taxon>Pseudomonadota</taxon>
        <taxon>Alphaproteobacteria</taxon>
        <taxon>Rhodobacterales</taxon>
        <taxon>Roseobacteraceae</taxon>
        <taxon>Tranquillimonas</taxon>
    </lineage>
</organism>
<reference evidence="1 2" key="1">
    <citation type="submission" date="2016-10" db="EMBL/GenBank/DDBJ databases">
        <authorList>
            <person name="de Groot N.N."/>
        </authorList>
    </citation>
    <scope>NUCLEOTIDE SEQUENCE [LARGE SCALE GENOMIC DNA]</scope>
    <source>
        <strain evidence="1 2">DSM 19547</strain>
    </source>
</reference>
<protein>
    <submittedName>
        <fullName evidence="1">Uncharacterized protein</fullName>
    </submittedName>
</protein>
<evidence type="ECO:0000313" key="2">
    <source>
        <dbReference type="Proteomes" id="UP000199356"/>
    </source>
</evidence>
<dbReference type="Proteomes" id="UP000199356">
    <property type="component" value="Unassembled WGS sequence"/>
</dbReference>
<gene>
    <name evidence="1" type="ORF">SAMN04488047_12529</name>
</gene>
<sequence length="148" mass="16700">MTDYTPGDVVEVRIGDQLAYVQVTHNHPSYPPVVRAFGGLHEKRPEDLDALAAGPTHFVAMIPLGSALRHVGAEHELVARVQVPDEQKKFPTFRMPIRDKKGEIVYWWFWDGQGLSYDVELDDEQKALPLREVTSGARFLEMLSSEDA</sequence>
<name>A0A1I5UYX7_9RHOB</name>
<accession>A0A1I5UYX7</accession>